<dbReference type="Proteomes" id="UP000537260">
    <property type="component" value="Unassembled WGS sequence"/>
</dbReference>
<dbReference type="RefSeq" id="WP_179580133.1">
    <property type="nucleotide sequence ID" value="NZ_JACCFM010000001.1"/>
</dbReference>
<dbReference type="AlphaFoldDB" id="A0A7Z0EH34"/>
<gene>
    <name evidence="2" type="ORF">HNR05_003342</name>
</gene>
<feature type="region of interest" description="Disordered" evidence="1">
    <location>
        <begin position="104"/>
        <end position="127"/>
    </location>
</feature>
<dbReference type="EMBL" id="JACCFM010000001">
    <property type="protein sequence ID" value="NYJ21551.1"/>
    <property type="molecule type" value="Genomic_DNA"/>
</dbReference>
<sequence>MGRRSKAEEAKNKAFKALTAAIVEEVYEKLPSVMTVRELQMTVGTSASYLRASLVSGRITGMQRGSRWELPKEANEDFIKRGLLKRMKQRAVAPVAPAVPDARESAPIYSFPTTQSPSSSSTPQSGQFNSHMLCAGCGAAALEA</sequence>
<keyword evidence="3" id="KW-1185">Reference proteome</keyword>
<organism evidence="2 3">
    <name type="scientific">Glaciibacter psychrotolerans</name>
    <dbReference type="NCBI Taxonomy" id="670054"/>
    <lineage>
        <taxon>Bacteria</taxon>
        <taxon>Bacillati</taxon>
        <taxon>Actinomycetota</taxon>
        <taxon>Actinomycetes</taxon>
        <taxon>Micrococcales</taxon>
        <taxon>Microbacteriaceae</taxon>
        <taxon>Glaciibacter</taxon>
    </lineage>
</organism>
<evidence type="ECO:0000256" key="1">
    <source>
        <dbReference type="SAM" id="MobiDB-lite"/>
    </source>
</evidence>
<feature type="compositionally biased region" description="Low complexity" evidence="1">
    <location>
        <begin position="110"/>
        <end position="127"/>
    </location>
</feature>
<comment type="caution">
    <text evidence="2">The sequence shown here is derived from an EMBL/GenBank/DDBJ whole genome shotgun (WGS) entry which is preliminary data.</text>
</comment>
<evidence type="ECO:0000313" key="2">
    <source>
        <dbReference type="EMBL" id="NYJ21551.1"/>
    </source>
</evidence>
<proteinExistence type="predicted"/>
<evidence type="ECO:0008006" key="4">
    <source>
        <dbReference type="Google" id="ProtNLM"/>
    </source>
</evidence>
<protein>
    <recommendedName>
        <fullName evidence="4">Helix-turn-helix domain-containing protein</fullName>
    </recommendedName>
</protein>
<evidence type="ECO:0000313" key="3">
    <source>
        <dbReference type="Proteomes" id="UP000537260"/>
    </source>
</evidence>
<accession>A0A7Z0EH34</accession>
<reference evidence="2 3" key="1">
    <citation type="submission" date="2020-07" db="EMBL/GenBank/DDBJ databases">
        <title>Sequencing the genomes of 1000 actinobacteria strains.</title>
        <authorList>
            <person name="Klenk H.-P."/>
        </authorList>
    </citation>
    <scope>NUCLEOTIDE SEQUENCE [LARGE SCALE GENOMIC DNA]</scope>
    <source>
        <strain evidence="2 3">LI1</strain>
    </source>
</reference>
<name>A0A7Z0EH34_9MICO</name>